<feature type="compositionally biased region" description="Pro residues" evidence="1">
    <location>
        <begin position="20"/>
        <end position="34"/>
    </location>
</feature>
<evidence type="ECO:0000313" key="3">
    <source>
        <dbReference type="Proteomes" id="UP000237819"/>
    </source>
</evidence>
<feature type="compositionally biased region" description="Low complexity" evidence="1">
    <location>
        <begin position="35"/>
        <end position="44"/>
    </location>
</feature>
<proteinExistence type="predicted"/>
<evidence type="ECO:0000256" key="1">
    <source>
        <dbReference type="SAM" id="MobiDB-lite"/>
    </source>
</evidence>
<dbReference type="AlphaFoldDB" id="A0A2S8GSJ2"/>
<feature type="compositionally biased region" description="Basic and acidic residues" evidence="1">
    <location>
        <begin position="181"/>
        <end position="204"/>
    </location>
</feature>
<evidence type="ECO:0000313" key="2">
    <source>
        <dbReference type="EMBL" id="PQO47382.1"/>
    </source>
</evidence>
<organism evidence="2 3">
    <name type="scientific">Blastopirellula marina</name>
    <dbReference type="NCBI Taxonomy" id="124"/>
    <lineage>
        <taxon>Bacteria</taxon>
        <taxon>Pseudomonadati</taxon>
        <taxon>Planctomycetota</taxon>
        <taxon>Planctomycetia</taxon>
        <taxon>Pirellulales</taxon>
        <taxon>Pirellulaceae</taxon>
        <taxon>Blastopirellula</taxon>
    </lineage>
</organism>
<feature type="region of interest" description="Disordered" evidence="1">
    <location>
        <begin position="160"/>
        <end position="217"/>
    </location>
</feature>
<dbReference type="EMBL" id="PUHZ01000005">
    <property type="protein sequence ID" value="PQO47382.1"/>
    <property type="molecule type" value="Genomic_DNA"/>
</dbReference>
<dbReference type="Proteomes" id="UP000237819">
    <property type="component" value="Unassembled WGS sequence"/>
</dbReference>
<feature type="region of interest" description="Disordered" evidence="1">
    <location>
        <begin position="136"/>
        <end position="155"/>
    </location>
</feature>
<gene>
    <name evidence="2" type="ORF">C5Y93_04890</name>
</gene>
<feature type="region of interest" description="Disordered" evidence="1">
    <location>
        <begin position="16"/>
        <end position="56"/>
    </location>
</feature>
<feature type="region of interest" description="Disordered" evidence="1">
    <location>
        <begin position="78"/>
        <end position="104"/>
    </location>
</feature>
<accession>A0A2S8GSJ2</accession>
<protein>
    <submittedName>
        <fullName evidence="2">Uncharacterized protein</fullName>
    </submittedName>
</protein>
<sequence length="217" mass="24299">MTRGVYCSQLIDFFHQPIMPNDPAPDGGNPPPADPNSDPNTEPAPSDPPAPESDIERLRKSKDKWKADALEKQAKLDKLEADEKARKDKEMEEQGQLKELAEQRRIDLEAEKAKSEAAQKELDEIENDRKAELETLLKDIPEDKKPPLDDSMTTKKKLEMVRYSHSLLNTGPKPPVGGQKPKSEGGDENAKRLKELRSKPHLTDAEAAEEMELSTAE</sequence>
<reference evidence="2 3" key="1">
    <citation type="submission" date="2018-02" db="EMBL/GenBank/DDBJ databases">
        <title>Comparative genomes isolates from brazilian mangrove.</title>
        <authorList>
            <person name="Araujo J.E."/>
            <person name="Taketani R.G."/>
            <person name="Silva M.C.P."/>
            <person name="Loureco M.V."/>
            <person name="Andreote F.D."/>
        </authorList>
    </citation>
    <scope>NUCLEOTIDE SEQUENCE [LARGE SCALE GENOMIC DNA]</scope>
    <source>
        <strain evidence="2 3">Nap-Phe MGV</strain>
    </source>
</reference>
<name>A0A2S8GSJ2_9BACT</name>
<feature type="compositionally biased region" description="Acidic residues" evidence="1">
    <location>
        <begin position="206"/>
        <end position="217"/>
    </location>
</feature>
<comment type="caution">
    <text evidence="2">The sequence shown here is derived from an EMBL/GenBank/DDBJ whole genome shotgun (WGS) entry which is preliminary data.</text>
</comment>